<keyword evidence="1" id="KW-0472">Membrane</keyword>
<proteinExistence type="predicted"/>
<organism evidence="3">
    <name type="scientific">Mastomys natalensis cytomegalovirus 1</name>
    <dbReference type="NCBI Taxonomy" id="2973541"/>
    <lineage>
        <taxon>Viruses</taxon>
        <taxon>Duplodnaviria</taxon>
        <taxon>Heunggongvirae</taxon>
        <taxon>Peploviricota</taxon>
        <taxon>Herviviricetes</taxon>
        <taxon>Herpesvirales</taxon>
        <taxon>Orthoherpesviridae</taxon>
        <taxon>Betaherpesvirinae</taxon>
        <taxon>Muromegalovirus</taxon>
    </lineage>
</organism>
<gene>
    <name evidence="3" type="primary">m135</name>
</gene>
<evidence type="ECO:0000313" key="3">
    <source>
        <dbReference type="EMBL" id="WEG68984.1"/>
    </source>
</evidence>
<reference evidence="3" key="1">
    <citation type="submission" date="2022-09" db="EMBL/GenBank/DDBJ databases">
        <authorList>
            <person name="Vucak M."/>
            <person name="Davison A.J."/>
        </authorList>
    </citation>
    <scope>NUCLEOTIDE SEQUENCE</scope>
    <source>
        <strain evidence="2">Mnat29</strain>
        <strain evidence="3">Mnat36</strain>
    </source>
</reference>
<evidence type="ECO:0000256" key="1">
    <source>
        <dbReference type="SAM" id="Phobius"/>
    </source>
</evidence>
<dbReference type="EMBL" id="OP429122">
    <property type="protein sequence ID" value="WEG68984.1"/>
    <property type="molecule type" value="Genomic_DNA"/>
</dbReference>
<evidence type="ECO:0000313" key="2">
    <source>
        <dbReference type="EMBL" id="WEG68848.1"/>
    </source>
</evidence>
<feature type="transmembrane region" description="Helical" evidence="1">
    <location>
        <begin position="20"/>
        <end position="45"/>
    </location>
</feature>
<keyword evidence="1" id="KW-1133">Transmembrane helix</keyword>
<dbReference type="EMBL" id="OP429138">
    <property type="protein sequence ID" value="WEG71212.1"/>
    <property type="molecule type" value="Genomic_DNA"/>
</dbReference>
<name>A0A9Y1IL99_9BETA</name>
<sequence>MLIKMNETDTKYYTTTEIISAQLIVVAVVTVTSVLLLIAILAITISTAVERYCKKTSSNEAIECRLYLVQESGRVIGTMISETPLVQSTLSPGTGYEDMNVSIRHEDAYESVN</sequence>
<protein>
    <submittedName>
        <fullName evidence="3">Protein m135</fullName>
    </submittedName>
</protein>
<dbReference type="EMBL" id="OP429121">
    <property type="protein sequence ID" value="WEG68848.1"/>
    <property type="molecule type" value="Genomic_DNA"/>
</dbReference>
<accession>A0A9Y1IL99</accession>
<reference evidence="3" key="2">
    <citation type="submission" date="2023-06" db="EMBL/GenBank/DDBJ databases">
        <title>Isolation and genome sequencing of cytomegaloviruses from Natal multimammate mice (Mastomys natalensis).</title>
        <authorList>
            <person name="Jarvis M.A."/>
            <person name="Davison A.J."/>
        </authorList>
    </citation>
    <scope>NUCLEOTIDE SEQUENCE</scope>
    <source>
        <strain evidence="2">Mnat29</strain>
        <strain evidence="3">Mnat36</strain>
    </source>
</reference>
<keyword evidence="1" id="KW-0812">Transmembrane</keyword>